<proteinExistence type="inferred from homology"/>
<dbReference type="GO" id="GO:0016887">
    <property type="term" value="F:ATP hydrolysis activity"/>
    <property type="evidence" value="ECO:0007669"/>
    <property type="project" value="InterPro"/>
</dbReference>
<dbReference type="Pfam" id="PF00664">
    <property type="entry name" value="ABC_membrane"/>
    <property type="match status" value="1"/>
</dbReference>
<organism evidence="25 26">
    <name type="scientific">Corythaeola cristata</name>
    <name type="common">Great blue turaco</name>
    <dbReference type="NCBI Taxonomy" id="103954"/>
    <lineage>
        <taxon>Eukaryota</taxon>
        <taxon>Metazoa</taxon>
        <taxon>Chordata</taxon>
        <taxon>Craniata</taxon>
        <taxon>Vertebrata</taxon>
        <taxon>Euteleostomi</taxon>
        <taxon>Archelosauria</taxon>
        <taxon>Archosauria</taxon>
        <taxon>Dinosauria</taxon>
        <taxon>Saurischia</taxon>
        <taxon>Theropoda</taxon>
        <taxon>Coelurosauria</taxon>
        <taxon>Aves</taxon>
        <taxon>Neognathae</taxon>
        <taxon>Neoaves</taxon>
        <taxon>Otidimorphae</taxon>
        <taxon>Musophagiformes</taxon>
        <taxon>Musophagidae</taxon>
        <taxon>Corythaeola</taxon>
    </lineage>
</organism>
<dbReference type="FunFam" id="1.20.1560.10:FF:000031">
    <property type="entry name" value="ATP-binding cassette sub-family B member 9"/>
    <property type="match status" value="1"/>
</dbReference>
<feature type="transmembrane region" description="Helical" evidence="22">
    <location>
        <begin position="6"/>
        <end position="26"/>
    </location>
</feature>
<dbReference type="SUPFAM" id="SSF52540">
    <property type="entry name" value="P-loop containing nucleoside triphosphate hydrolases"/>
    <property type="match status" value="1"/>
</dbReference>
<dbReference type="FunFam" id="3.40.50.300:FF:000140">
    <property type="entry name" value="Lipid A export ATP-binding/permease protein MsbA"/>
    <property type="match status" value="1"/>
</dbReference>
<dbReference type="GO" id="GO:0015440">
    <property type="term" value="F:ABC-type peptide transporter activity"/>
    <property type="evidence" value="ECO:0007669"/>
    <property type="project" value="InterPro"/>
</dbReference>
<keyword evidence="6" id="KW-0067">ATP-binding</keyword>
<keyword evidence="12" id="KW-0458">Lysosome</keyword>
<dbReference type="InterPro" id="IPR011527">
    <property type="entry name" value="ABC1_TM_dom"/>
</dbReference>
<evidence type="ECO:0000256" key="15">
    <source>
        <dbReference type="ARBA" id="ARBA00062472"/>
    </source>
</evidence>
<keyword evidence="3" id="KW-0813">Transport</keyword>
<evidence type="ECO:0000256" key="10">
    <source>
        <dbReference type="ARBA" id="ARBA00022989"/>
    </source>
</evidence>
<evidence type="ECO:0000256" key="5">
    <source>
        <dbReference type="ARBA" id="ARBA00022741"/>
    </source>
</evidence>
<dbReference type="SMART" id="SM00382">
    <property type="entry name" value="AAA"/>
    <property type="match status" value="1"/>
</dbReference>
<evidence type="ECO:0000256" key="18">
    <source>
        <dbReference type="ARBA" id="ARBA00079330"/>
    </source>
</evidence>
<keyword evidence="7" id="KW-0571">Peptide transport</keyword>
<evidence type="ECO:0000259" key="23">
    <source>
        <dbReference type="PROSITE" id="PS50893"/>
    </source>
</evidence>
<dbReference type="PROSITE" id="PS50893">
    <property type="entry name" value="ABC_TRANSPORTER_2"/>
    <property type="match status" value="1"/>
</dbReference>
<comment type="similarity">
    <text evidence="2">Belongs to the ABC transporter superfamily. ABCB family. MHC peptide exporter (TC 3.A.1.209) subfamily.</text>
</comment>
<dbReference type="Pfam" id="PF00005">
    <property type="entry name" value="ABC_tran"/>
    <property type="match status" value="1"/>
</dbReference>
<evidence type="ECO:0000256" key="21">
    <source>
        <dbReference type="SAM" id="MobiDB-lite"/>
    </source>
</evidence>
<comment type="catalytic activity">
    <reaction evidence="13">
        <text>a [oligopeptide](in) + ATP + H2O = a [oligopeptide](out) + ADP + phosphate + H(+)</text>
        <dbReference type="Rhea" id="RHEA:14429"/>
        <dbReference type="Rhea" id="RHEA-COMP:10531"/>
        <dbReference type="ChEBI" id="CHEBI:15377"/>
        <dbReference type="ChEBI" id="CHEBI:15378"/>
        <dbReference type="ChEBI" id="CHEBI:30616"/>
        <dbReference type="ChEBI" id="CHEBI:43474"/>
        <dbReference type="ChEBI" id="CHEBI:83228"/>
        <dbReference type="ChEBI" id="CHEBI:456216"/>
        <dbReference type="EC" id="7.4.2.6"/>
    </reaction>
    <physiologicalReaction direction="left-to-right" evidence="13">
        <dbReference type="Rhea" id="RHEA:14430"/>
    </physiologicalReaction>
</comment>
<dbReference type="PIRSF" id="PIRSF002773">
    <property type="entry name" value="ABC_prm/ATPase_B"/>
    <property type="match status" value="1"/>
</dbReference>
<dbReference type="PANTHER" id="PTHR43394">
    <property type="entry name" value="ATP-DEPENDENT PERMEASE MDL1, MITOCHONDRIAL"/>
    <property type="match status" value="1"/>
</dbReference>
<gene>
    <name evidence="25" type="primary">Abcb9</name>
    <name evidence="25" type="ORF">CORCRI_R06902</name>
</gene>
<evidence type="ECO:0000256" key="17">
    <source>
        <dbReference type="ARBA" id="ARBA00068474"/>
    </source>
</evidence>
<dbReference type="Proteomes" id="UP000621168">
    <property type="component" value="Unassembled WGS sequence"/>
</dbReference>
<evidence type="ECO:0000256" key="9">
    <source>
        <dbReference type="ARBA" id="ARBA00022967"/>
    </source>
</evidence>
<dbReference type="CDD" id="cd18784">
    <property type="entry name" value="ABC_6TM_ABCB9_like"/>
    <property type="match status" value="1"/>
</dbReference>
<evidence type="ECO:0000256" key="19">
    <source>
        <dbReference type="ARBA" id="ARBA00083142"/>
    </source>
</evidence>
<dbReference type="InterPro" id="IPR039421">
    <property type="entry name" value="Type_1_exporter"/>
</dbReference>
<evidence type="ECO:0000313" key="25">
    <source>
        <dbReference type="EMBL" id="NXC20057.1"/>
    </source>
</evidence>
<dbReference type="Gene3D" id="3.40.50.300">
    <property type="entry name" value="P-loop containing nucleotide triphosphate hydrolases"/>
    <property type="match status" value="1"/>
</dbReference>
<protein>
    <recommendedName>
        <fullName evidence="17">ABC-type oligopeptide transporter ABCB9</fullName>
        <ecNumber evidence="16">7.4.2.6</ecNumber>
    </recommendedName>
    <alternativeName>
        <fullName evidence="20">ATP-binding cassette sub-family B member 9</fullName>
    </alternativeName>
    <alternativeName>
        <fullName evidence="19">ATP-binding cassette transporter 9</fullName>
    </alternativeName>
    <alternativeName>
        <fullName evidence="18">TAP-like protein</fullName>
    </alternativeName>
</protein>
<feature type="domain" description="ABC transporter" evidence="23">
    <location>
        <begin position="271"/>
        <end position="513"/>
    </location>
</feature>
<evidence type="ECO:0000256" key="16">
    <source>
        <dbReference type="ARBA" id="ARBA00066336"/>
    </source>
</evidence>
<evidence type="ECO:0000256" key="13">
    <source>
        <dbReference type="ARBA" id="ARBA00052205"/>
    </source>
</evidence>
<feature type="transmembrane region" description="Helical" evidence="22">
    <location>
        <begin position="97"/>
        <end position="114"/>
    </location>
</feature>
<dbReference type="GO" id="GO:0015031">
    <property type="term" value="P:protein transport"/>
    <property type="evidence" value="ECO:0007669"/>
    <property type="project" value="UniProtKB-KW"/>
</dbReference>
<keyword evidence="11 22" id="KW-0472">Membrane</keyword>
<comment type="caution">
    <text evidence="25">The sequence shown here is derived from an EMBL/GenBank/DDBJ whole genome shotgun (WGS) entry which is preliminary data.</text>
</comment>
<keyword evidence="10 22" id="KW-1133">Transmembrane helix</keyword>
<evidence type="ECO:0000256" key="14">
    <source>
        <dbReference type="ARBA" id="ARBA00055204"/>
    </source>
</evidence>
<name>A0A851LW26_CORCR</name>
<evidence type="ECO:0000256" key="7">
    <source>
        <dbReference type="ARBA" id="ARBA00022856"/>
    </source>
</evidence>
<feature type="non-terminal residue" evidence="25">
    <location>
        <position position="1"/>
    </location>
</feature>
<comment type="subunit">
    <text evidence="15">Homodimer. Interacts (via TMD0 region) with LAMP1; this interaction strongly stabilizes ABCB9 and protects ABCB9 against lysosomal degradation. Interacts (via TMD0 region) with LAMP2 (isoform LAMP-2B). Interacts (via TMD0) with YIF1B; this interaction allows (but is not essential) the ER-to-Golgi trafficking and strongly depends on a salt bridge within TMD0.</text>
</comment>
<dbReference type="InterPro" id="IPR017871">
    <property type="entry name" value="ABC_transporter-like_CS"/>
</dbReference>
<accession>A0A851LW26</accession>
<dbReference type="EC" id="7.4.2.6" evidence="16"/>
<evidence type="ECO:0000256" key="4">
    <source>
        <dbReference type="ARBA" id="ARBA00022692"/>
    </source>
</evidence>
<evidence type="ECO:0000256" key="2">
    <source>
        <dbReference type="ARBA" id="ARBA00006493"/>
    </source>
</evidence>
<dbReference type="InterPro" id="IPR003439">
    <property type="entry name" value="ABC_transporter-like_ATP-bd"/>
</dbReference>
<keyword evidence="9" id="KW-1278">Translocase</keyword>
<feature type="transmembrane region" description="Helical" evidence="22">
    <location>
        <begin position="73"/>
        <end position="91"/>
    </location>
</feature>
<evidence type="ECO:0000256" key="6">
    <source>
        <dbReference type="ARBA" id="ARBA00022840"/>
    </source>
</evidence>
<dbReference type="InterPro" id="IPR027417">
    <property type="entry name" value="P-loop_NTPase"/>
</dbReference>
<evidence type="ECO:0000259" key="24">
    <source>
        <dbReference type="PROSITE" id="PS50929"/>
    </source>
</evidence>
<comment type="function">
    <text evidence="14">ATP-dependent low-affinity peptide transporter which translocates a broad spectrum of peptides from the cytosol to the lysosomal lumen for degradation. Displays a broad peptide length specificity from 6-mer up to at least 59-mer peptides with an optimum of 23-mers. Binds and transports smaller and larger peptides with the same affinity. Favors positively charged, aromatic or hydrophobic residues in the N- and C-terminal positions whereas negatively charged residues as well as asparagine and methionine are not favored.</text>
</comment>
<dbReference type="OrthoDB" id="6500128at2759"/>
<feature type="region of interest" description="Disordered" evidence="21">
    <location>
        <begin position="520"/>
        <end position="540"/>
    </location>
</feature>
<dbReference type="SUPFAM" id="SSF90123">
    <property type="entry name" value="ABC transporter transmembrane region"/>
    <property type="match status" value="1"/>
</dbReference>
<dbReference type="PROSITE" id="PS00211">
    <property type="entry name" value="ABC_TRANSPORTER_1"/>
    <property type="match status" value="1"/>
</dbReference>
<evidence type="ECO:0000256" key="12">
    <source>
        <dbReference type="ARBA" id="ARBA00023228"/>
    </source>
</evidence>
<dbReference type="GO" id="GO:0015421">
    <property type="term" value="F:ABC-type oligopeptide transporter activity"/>
    <property type="evidence" value="ECO:0007669"/>
    <property type="project" value="UniProtKB-EC"/>
</dbReference>
<dbReference type="Gene3D" id="1.20.1560.10">
    <property type="entry name" value="ABC transporter type 1, transmembrane domain"/>
    <property type="match status" value="1"/>
</dbReference>
<dbReference type="AlphaFoldDB" id="A0A851LW26"/>
<dbReference type="GO" id="GO:0005765">
    <property type="term" value="C:lysosomal membrane"/>
    <property type="evidence" value="ECO:0007669"/>
    <property type="project" value="UniProtKB-SubCell"/>
</dbReference>
<feature type="transmembrane region" description="Helical" evidence="22">
    <location>
        <begin position="176"/>
        <end position="198"/>
    </location>
</feature>
<evidence type="ECO:0000256" key="1">
    <source>
        <dbReference type="ARBA" id="ARBA00004155"/>
    </source>
</evidence>
<dbReference type="PROSITE" id="PS50929">
    <property type="entry name" value="ABC_TM1F"/>
    <property type="match status" value="1"/>
</dbReference>
<keyword evidence="8" id="KW-0653">Protein transport</keyword>
<evidence type="ECO:0000313" key="26">
    <source>
        <dbReference type="Proteomes" id="UP000621168"/>
    </source>
</evidence>
<dbReference type="PANTHER" id="PTHR43394:SF21">
    <property type="entry name" value="ATP BINDING CASSETTE SUBFAMILY B MEMBER 9"/>
    <property type="match status" value="1"/>
</dbReference>
<keyword evidence="4 22" id="KW-0812">Transmembrane</keyword>
<evidence type="ECO:0000256" key="20">
    <source>
        <dbReference type="ARBA" id="ARBA00084061"/>
    </source>
</evidence>
<keyword evidence="5" id="KW-0547">Nucleotide-binding</keyword>
<dbReference type="InterPro" id="IPR003593">
    <property type="entry name" value="AAA+_ATPase"/>
</dbReference>
<evidence type="ECO:0000256" key="22">
    <source>
        <dbReference type="SAM" id="Phobius"/>
    </source>
</evidence>
<dbReference type="InterPro" id="IPR036640">
    <property type="entry name" value="ABC1_TM_sf"/>
</dbReference>
<keyword evidence="26" id="KW-1185">Reference proteome</keyword>
<evidence type="ECO:0000256" key="8">
    <source>
        <dbReference type="ARBA" id="ARBA00022927"/>
    </source>
</evidence>
<feature type="non-terminal residue" evidence="25">
    <location>
        <position position="565"/>
    </location>
</feature>
<reference evidence="25" key="1">
    <citation type="submission" date="2019-09" db="EMBL/GenBank/DDBJ databases">
        <title>Bird 10,000 Genomes (B10K) Project - Family phase.</title>
        <authorList>
            <person name="Zhang G."/>
        </authorList>
    </citation>
    <scope>NUCLEOTIDE SEQUENCE</scope>
    <source>
        <strain evidence="25">B10K-CU-031-40</strain>
    </source>
</reference>
<dbReference type="InterPro" id="IPR030254">
    <property type="entry name" value="ABCB9_6-TMD"/>
</dbReference>
<sequence length="565" mass="62098">LLSAISSFAAGIRGGVFTLIFARLNIRLRNCLFRSLVSQEMSFFDENRTGDVISRLTSDTTIVSDLVSQNINIFLRNVVKATGVIFFMFSLSWKLSLVTFMGFPIIMLVSDVYGKYYKKLSKDVQNALAKANNTAEETISAMKTVRSFANEEAEANVYWQKLQQVYKLNKREAMAYTYYVWSSGLTLLVVQVSILYYGGHLVISGQMTSGNLISFIIYEFVLGDCMESVGSVYSGLMQGVGAAEKVFEFIDRKPTMVNDGSLAPDHVDGKVEFRNVTFSYRTRSATQVLQNVSFTLHPGQVTALVGPSGSGKSSCVNILENFYPLQDGQVLLDGRPINMYDHKYLHSVISLVSQEPVLFARSIADNISYGLTSASFESVVQAAQKANAHTFITELQDGYHTGTEIPLFAGEKGAQLSGGQKQRVAIARALIRTPPILILDEATSALDAESEHAIQQAIYGDLRNHTVLVIAHRLSTVEKAHNIIVLDKGRVVQQGSHKELMEEGGLYSRLVQRQILGLEGGGADSRQPAARGDSAKAPGGLEEEFRIDHSLPAVAQDDYNNTAHK</sequence>
<dbReference type="EMBL" id="WBMX01005890">
    <property type="protein sequence ID" value="NXC20057.1"/>
    <property type="molecule type" value="Genomic_DNA"/>
</dbReference>
<evidence type="ECO:0000256" key="11">
    <source>
        <dbReference type="ARBA" id="ARBA00023136"/>
    </source>
</evidence>
<comment type="subcellular location">
    <subcellularLocation>
        <location evidence="1">Lysosome membrane</location>
        <topology evidence="1">Multi-pass membrane protein</topology>
    </subcellularLocation>
</comment>
<feature type="domain" description="ABC transmembrane type-1" evidence="24">
    <location>
        <begin position="1"/>
        <end position="238"/>
    </location>
</feature>
<dbReference type="CDD" id="cd03248">
    <property type="entry name" value="ABCC_TAP"/>
    <property type="match status" value="1"/>
</dbReference>
<dbReference type="GO" id="GO:0005524">
    <property type="term" value="F:ATP binding"/>
    <property type="evidence" value="ECO:0007669"/>
    <property type="project" value="UniProtKB-KW"/>
</dbReference>
<evidence type="ECO:0000256" key="3">
    <source>
        <dbReference type="ARBA" id="ARBA00022448"/>
    </source>
</evidence>